<organism evidence="3 4">
    <name type="scientific">Pseudobacteriovorax antillogorgiicola</name>
    <dbReference type="NCBI Taxonomy" id="1513793"/>
    <lineage>
        <taxon>Bacteria</taxon>
        <taxon>Pseudomonadati</taxon>
        <taxon>Bdellovibrionota</taxon>
        <taxon>Oligoflexia</taxon>
        <taxon>Oligoflexales</taxon>
        <taxon>Pseudobacteriovoracaceae</taxon>
        <taxon>Pseudobacteriovorax</taxon>
    </lineage>
</organism>
<dbReference type="Proteomes" id="UP000192907">
    <property type="component" value="Unassembled WGS sequence"/>
</dbReference>
<dbReference type="OrthoDB" id="9812187at2"/>
<reference evidence="4" key="1">
    <citation type="submission" date="2017-04" db="EMBL/GenBank/DDBJ databases">
        <authorList>
            <person name="Varghese N."/>
            <person name="Submissions S."/>
        </authorList>
    </citation>
    <scope>NUCLEOTIDE SEQUENCE [LARGE SCALE GENOMIC DNA]</scope>
    <source>
        <strain evidence="4">RKEM611</strain>
    </source>
</reference>
<dbReference type="InterPro" id="IPR028976">
    <property type="entry name" value="CheC-like_sf"/>
</dbReference>
<keyword evidence="4" id="KW-1185">Reference proteome</keyword>
<dbReference type="InterPro" id="IPR050992">
    <property type="entry name" value="CheZ_family_phosphatases"/>
</dbReference>
<sequence length="206" mass="23095">MKNMSHELDSYELEVLRDRLSQGVTRASQAIQAIVSKQINLSLPEIKLVRCQDDSSEVGEPQELMSYVSLGFEGGLSGTATIEFTRKSAMQLVRKLVPNAGDGSQDLDVMGESTITEIGNIVLNAVMGTTANFFSLDLKYFVPQYHHDQESILKGKDGTETMLLFIETFLIVEDKEIEGRILVRFRVDGVRELLENWFPDKGLKYA</sequence>
<dbReference type="AlphaFoldDB" id="A0A1Y6CBA7"/>
<protein>
    <submittedName>
        <fullName evidence="3">Chemotaxis protein CheC</fullName>
    </submittedName>
</protein>
<dbReference type="Gene3D" id="3.40.1550.10">
    <property type="entry name" value="CheC-like"/>
    <property type="match status" value="1"/>
</dbReference>
<evidence type="ECO:0000313" key="3">
    <source>
        <dbReference type="EMBL" id="SMF54423.1"/>
    </source>
</evidence>
<keyword evidence="1" id="KW-0145">Chemotaxis</keyword>
<dbReference type="CDD" id="cd17910">
    <property type="entry name" value="CheC_ClassII"/>
    <property type="match status" value="1"/>
</dbReference>
<dbReference type="STRING" id="1513793.SAMN06296036_1175"/>
<proteinExistence type="predicted"/>
<dbReference type="RefSeq" id="WP_132322212.1">
    <property type="nucleotide sequence ID" value="NZ_SLZT01000017.1"/>
</dbReference>
<dbReference type="GO" id="GO:0016787">
    <property type="term" value="F:hydrolase activity"/>
    <property type="evidence" value="ECO:0007669"/>
    <property type="project" value="UniProtKB-KW"/>
</dbReference>
<evidence type="ECO:0000313" key="4">
    <source>
        <dbReference type="Proteomes" id="UP000192907"/>
    </source>
</evidence>
<gene>
    <name evidence="3" type="ORF">SAMN06296036_1175</name>
</gene>
<evidence type="ECO:0000256" key="1">
    <source>
        <dbReference type="ARBA" id="ARBA00022500"/>
    </source>
</evidence>
<accession>A0A1Y6CBA7</accession>
<dbReference type="GO" id="GO:0006935">
    <property type="term" value="P:chemotaxis"/>
    <property type="evidence" value="ECO:0007669"/>
    <property type="project" value="UniProtKB-KW"/>
</dbReference>
<dbReference type="PANTHER" id="PTHR43693">
    <property type="entry name" value="PROTEIN PHOSPHATASE CHEZ"/>
    <property type="match status" value="1"/>
</dbReference>
<dbReference type="EMBL" id="FWZT01000017">
    <property type="protein sequence ID" value="SMF54423.1"/>
    <property type="molecule type" value="Genomic_DNA"/>
</dbReference>
<dbReference type="SUPFAM" id="SSF103039">
    <property type="entry name" value="CheC-like"/>
    <property type="match status" value="1"/>
</dbReference>
<name>A0A1Y6CBA7_9BACT</name>
<dbReference type="PANTHER" id="PTHR43693:SF1">
    <property type="entry name" value="PROTEIN PHOSPHATASE CHEZ"/>
    <property type="match status" value="1"/>
</dbReference>
<evidence type="ECO:0000256" key="2">
    <source>
        <dbReference type="ARBA" id="ARBA00022801"/>
    </source>
</evidence>
<keyword evidence="2" id="KW-0378">Hydrolase</keyword>